<proteinExistence type="predicted"/>
<protein>
    <submittedName>
        <fullName evidence="1">Uncharacterized protein</fullName>
    </submittedName>
</protein>
<gene>
    <name evidence="1" type="ORF">OSTQU699_LOCUS1479</name>
</gene>
<dbReference type="Proteomes" id="UP000708148">
    <property type="component" value="Unassembled WGS sequence"/>
</dbReference>
<sequence length="168" mass="18630">MIGVRCCRWDIAGIVTLCAPPTTYYRISEEIDEVPAHAWQALFGGYCCCLGFPIRTKLRKKYNLQVCPFQCCWRLLSISAPFSPFSLDSSKSQINPLRTHTHHTSPWWTHAWTGGTTLCLHSPPDIASLVKGPALSCSDKYVIDFLLTHTSSGGASLYAVASWDCNTS</sequence>
<comment type="caution">
    <text evidence="1">The sequence shown here is derived from an EMBL/GenBank/DDBJ whole genome shotgun (WGS) entry which is preliminary data.</text>
</comment>
<reference evidence="1" key="1">
    <citation type="submission" date="2020-12" db="EMBL/GenBank/DDBJ databases">
        <authorList>
            <person name="Iha C."/>
        </authorList>
    </citation>
    <scope>NUCLEOTIDE SEQUENCE</scope>
</reference>
<keyword evidence="2" id="KW-1185">Reference proteome</keyword>
<organism evidence="1 2">
    <name type="scientific">Ostreobium quekettii</name>
    <dbReference type="NCBI Taxonomy" id="121088"/>
    <lineage>
        <taxon>Eukaryota</taxon>
        <taxon>Viridiplantae</taxon>
        <taxon>Chlorophyta</taxon>
        <taxon>core chlorophytes</taxon>
        <taxon>Ulvophyceae</taxon>
        <taxon>TCBD clade</taxon>
        <taxon>Bryopsidales</taxon>
        <taxon>Ostreobineae</taxon>
        <taxon>Ostreobiaceae</taxon>
        <taxon>Ostreobium</taxon>
    </lineage>
</organism>
<evidence type="ECO:0000313" key="1">
    <source>
        <dbReference type="EMBL" id="CAD7696118.1"/>
    </source>
</evidence>
<dbReference type="EMBL" id="CAJHUC010000436">
    <property type="protein sequence ID" value="CAD7696118.1"/>
    <property type="molecule type" value="Genomic_DNA"/>
</dbReference>
<name>A0A8S1IMM2_9CHLO</name>
<dbReference type="AlphaFoldDB" id="A0A8S1IMM2"/>
<accession>A0A8S1IMM2</accession>
<evidence type="ECO:0000313" key="2">
    <source>
        <dbReference type="Proteomes" id="UP000708148"/>
    </source>
</evidence>